<evidence type="ECO:0000313" key="2">
    <source>
        <dbReference type="EMBL" id="ATA82317.1"/>
    </source>
</evidence>
<proteinExistence type="predicted"/>
<dbReference type="InterPro" id="IPR034660">
    <property type="entry name" value="DinB/YfiT-like"/>
</dbReference>
<dbReference type="Gene3D" id="1.20.120.450">
    <property type="entry name" value="dinb family like domain"/>
    <property type="match status" value="1"/>
</dbReference>
<reference evidence="3" key="1">
    <citation type="submission" date="2017-06" db="EMBL/GenBank/DDBJ databases">
        <title>Capnocytophaga spp. assemblies.</title>
        <authorList>
            <person name="Gulvik C.A."/>
        </authorList>
    </citation>
    <scope>NUCLEOTIDE SEQUENCE [LARGE SCALE GENOMIC DNA]</scope>
    <source>
        <strain evidence="3">H6253</strain>
    </source>
</reference>
<dbReference type="InterPro" id="IPR024775">
    <property type="entry name" value="DinB-like"/>
</dbReference>
<name>A0A250FE61_9FLAO</name>
<dbReference type="Pfam" id="PF12867">
    <property type="entry name" value="DinB_2"/>
    <property type="match status" value="1"/>
</dbReference>
<evidence type="ECO:0000313" key="3">
    <source>
        <dbReference type="Proteomes" id="UP000217276"/>
    </source>
</evidence>
<protein>
    <submittedName>
        <fullName evidence="2">Damage-inducible protein DinB</fullName>
    </submittedName>
</protein>
<organism evidence="2 3">
    <name type="scientific">Capnocytophaga leadbetteri</name>
    <dbReference type="NCBI Taxonomy" id="327575"/>
    <lineage>
        <taxon>Bacteria</taxon>
        <taxon>Pseudomonadati</taxon>
        <taxon>Bacteroidota</taxon>
        <taxon>Flavobacteriia</taxon>
        <taxon>Flavobacteriales</taxon>
        <taxon>Flavobacteriaceae</taxon>
        <taxon>Capnocytophaga</taxon>
    </lineage>
</organism>
<dbReference type="EMBL" id="CP022384">
    <property type="protein sequence ID" value="ATA82317.1"/>
    <property type="molecule type" value="Genomic_DNA"/>
</dbReference>
<dbReference type="SUPFAM" id="SSF109854">
    <property type="entry name" value="DinB/YfiT-like putative metalloenzymes"/>
    <property type="match status" value="1"/>
</dbReference>
<accession>A0A250FE61</accession>
<dbReference type="KEGG" id="clk:CGC53_08155"/>
<gene>
    <name evidence="2" type="ORF">CGC53_08155</name>
</gene>
<dbReference type="Proteomes" id="UP000217276">
    <property type="component" value="Chromosome"/>
</dbReference>
<keyword evidence="3" id="KW-1185">Reference proteome</keyword>
<feature type="domain" description="DinB-like" evidence="1">
    <location>
        <begin position="8"/>
        <end position="143"/>
    </location>
</feature>
<evidence type="ECO:0000259" key="1">
    <source>
        <dbReference type="Pfam" id="PF12867"/>
    </source>
</evidence>
<dbReference type="RefSeq" id="WP_095914344.1">
    <property type="nucleotide sequence ID" value="NZ_CAJPPO010000078.1"/>
</dbReference>
<sequence>MKEVFALYRKLRERQLKLLNSFTPEELATIPAGFKNNILWNIAHCVVTQQLYCYANSDLPTYLSDDFIAKYRKGTVPDGHIPTAAEIEEVRNLMFSTLDHLEADYAKGIFKHYNHYLTGIEYPLTNIDEAIYFNISHEGVHLGSVLALKCAIAKK</sequence>
<dbReference type="AlphaFoldDB" id="A0A250FE61"/>